<comment type="subcellular location">
    <subcellularLocation>
        <location evidence="1">Cytoplasm</location>
        <location evidence="1">Nucleoid</location>
    </subcellularLocation>
</comment>
<evidence type="ECO:0000259" key="5">
    <source>
        <dbReference type="SMART" id="SM00528"/>
    </source>
</evidence>
<proteinExistence type="inferred from homology"/>
<feature type="domain" description="DNA-binding protein H-NS-like C-terminal" evidence="5">
    <location>
        <begin position="60"/>
        <end position="104"/>
    </location>
</feature>
<evidence type="ECO:0000256" key="1">
    <source>
        <dbReference type="ARBA" id="ARBA00004453"/>
    </source>
</evidence>
<dbReference type="InterPro" id="IPR027444">
    <property type="entry name" value="H-NS_C_dom"/>
</dbReference>
<evidence type="ECO:0000256" key="3">
    <source>
        <dbReference type="ARBA" id="ARBA00022490"/>
    </source>
</evidence>
<accession>C4ZJG2</accession>
<reference evidence="7" key="1">
    <citation type="submission" date="2009-05" db="EMBL/GenBank/DDBJ databases">
        <title>Complete sequence of chromosome of Thauera sp. MZ1T.</title>
        <authorList>
            <consortium name="US DOE Joint Genome Institute"/>
            <person name="Lucas S."/>
            <person name="Copeland A."/>
            <person name="Lapidus A."/>
            <person name="Glavina del Rio T."/>
            <person name="Dalin E."/>
            <person name="Tice H."/>
            <person name="Bruce D."/>
            <person name="Goodwin L."/>
            <person name="Pitluck S."/>
            <person name="Sims D."/>
            <person name="Brettin T."/>
            <person name="Detter J.C."/>
            <person name="Han C."/>
            <person name="Larimer F."/>
            <person name="Land M."/>
            <person name="Hauser L."/>
            <person name="Kyrpides N."/>
            <person name="Mikhailova N."/>
            <person name="Sayler G.S."/>
        </authorList>
    </citation>
    <scope>NUCLEOTIDE SEQUENCE [LARGE SCALE GENOMIC DNA]</scope>
    <source>
        <strain evidence="7">MZ1T</strain>
    </source>
</reference>
<sequence length="104" mass="11526">MTTYAELQQKIAELQSQAEELRKRELAEIIADVKQKIAAYGLSAADLGLQAGRESTAAPQKTKTALKAKYRDPATGETWVGRGATPKWMRAYLEAGRNKDEFLI</sequence>
<dbReference type="PANTHER" id="PTHR38097:SF2">
    <property type="entry name" value="DNA-BINDING PROTEIN STPA"/>
    <property type="match status" value="1"/>
</dbReference>
<evidence type="ECO:0000313" key="7">
    <source>
        <dbReference type="Proteomes" id="UP000002186"/>
    </source>
</evidence>
<evidence type="ECO:0000313" key="6">
    <source>
        <dbReference type="EMBL" id="ACK53895.1"/>
    </source>
</evidence>
<dbReference type="PANTHER" id="PTHR38097">
    <property type="match status" value="1"/>
</dbReference>
<gene>
    <name evidence="6" type="ordered locus">Tmz1t_1136</name>
</gene>
<dbReference type="Proteomes" id="UP000002186">
    <property type="component" value="Chromosome"/>
</dbReference>
<protein>
    <submittedName>
        <fullName evidence="6">Histone family protein nucleoid-structuring protein H-NS</fullName>
    </submittedName>
</protein>
<dbReference type="Pfam" id="PF00816">
    <property type="entry name" value="Histone_HNS"/>
    <property type="match status" value="1"/>
</dbReference>
<dbReference type="EMBL" id="CP001281">
    <property type="protein sequence ID" value="ACK53895.1"/>
    <property type="molecule type" value="Genomic_DNA"/>
</dbReference>
<evidence type="ECO:0000256" key="2">
    <source>
        <dbReference type="ARBA" id="ARBA00010610"/>
    </source>
</evidence>
<keyword evidence="3" id="KW-0963">Cytoplasm</keyword>
<dbReference type="KEGG" id="tmz:Tmz1t_1136"/>
<keyword evidence="7" id="KW-1185">Reference proteome</keyword>
<dbReference type="HOGENOM" id="CLU_117503_4_1_4"/>
<comment type="similarity">
    <text evidence="2">Belongs to the histone-like protein H-NS family.</text>
</comment>
<dbReference type="SUPFAM" id="SSF81273">
    <property type="entry name" value="H-NS histone-like proteins"/>
    <property type="match status" value="1"/>
</dbReference>
<dbReference type="GO" id="GO:0009295">
    <property type="term" value="C:nucleoid"/>
    <property type="evidence" value="ECO:0007669"/>
    <property type="project" value="UniProtKB-SubCell"/>
</dbReference>
<dbReference type="STRING" id="85643.Tmz1t_1136"/>
<dbReference type="OrthoDB" id="5297879at2"/>
<dbReference type="SMART" id="SM00528">
    <property type="entry name" value="HNS"/>
    <property type="match status" value="1"/>
</dbReference>
<dbReference type="AlphaFoldDB" id="C4ZJG2"/>
<evidence type="ECO:0000256" key="4">
    <source>
        <dbReference type="ARBA" id="ARBA00023125"/>
    </source>
</evidence>
<keyword evidence="4" id="KW-0238">DNA-binding</keyword>
<dbReference type="InterPro" id="IPR037150">
    <property type="entry name" value="H-NS_C_dom_sf"/>
</dbReference>
<reference evidence="6 7" key="2">
    <citation type="journal article" date="2012" name="Stand. Genomic Sci.">
        <title>Complete genome sequence of Thauera aminoaromatica strain MZ1T.</title>
        <authorList>
            <person name="Jiang K."/>
            <person name="Sanseverino J."/>
            <person name="Chauhan A."/>
            <person name="Lucas S."/>
            <person name="Copeland A."/>
            <person name="Lapidus A."/>
            <person name="Del Rio T.G."/>
            <person name="Dalin E."/>
            <person name="Tice H."/>
            <person name="Bruce D."/>
            <person name="Goodwin L."/>
            <person name="Pitluck S."/>
            <person name="Sims D."/>
            <person name="Brettin T."/>
            <person name="Detter J.C."/>
            <person name="Han C."/>
            <person name="Chang Y.J."/>
            <person name="Larimer F."/>
            <person name="Land M."/>
            <person name="Hauser L."/>
            <person name="Kyrpides N.C."/>
            <person name="Mikhailova N."/>
            <person name="Moser S."/>
            <person name="Jegier P."/>
            <person name="Close D."/>
            <person name="Debruyn J.M."/>
            <person name="Wang Y."/>
            <person name="Layton A.C."/>
            <person name="Allen M.S."/>
            <person name="Sayler G.S."/>
        </authorList>
    </citation>
    <scope>NUCLEOTIDE SEQUENCE [LARGE SCALE GENOMIC DNA]</scope>
    <source>
        <strain evidence="6 7">MZ1T</strain>
    </source>
</reference>
<dbReference type="GO" id="GO:0003677">
    <property type="term" value="F:DNA binding"/>
    <property type="evidence" value="ECO:0007669"/>
    <property type="project" value="UniProtKB-KW"/>
</dbReference>
<name>C4ZJG2_THASP</name>
<organism evidence="6 7">
    <name type="scientific">Thauera aminoaromatica</name>
    <dbReference type="NCBI Taxonomy" id="164330"/>
    <lineage>
        <taxon>Bacteria</taxon>
        <taxon>Pseudomonadati</taxon>
        <taxon>Pseudomonadota</taxon>
        <taxon>Betaproteobacteria</taxon>
        <taxon>Rhodocyclales</taxon>
        <taxon>Zoogloeaceae</taxon>
        <taxon>Thauera</taxon>
    </lineage>
</organism>
<dbReference type="eggNOG" id="COG2916">
    <property type="taxonomic scope" value="Bacteria"/>
</dbReference>
<dbReference type="Gene3D" id="4.10.430.10">
    <property type="entry name" value="Histone-like protein H-NS, C-terminal domain"/>
    <property type="match status" value="1"/>
</dbReference>